<reference evidence="1 2" key="1">
    <citation type="submission" date="2012-11" db="EMBL/GenBank/DDBJ databases">
        <title>Whole genome sequence of Acidisphaera rubrifaciens HS-AP3.</title>
        <authorList>
            <person name="Azuma Y."/>
            <person name="Higashiura N."/>
            <person name="Hirakawa H."/>
            <person name="Matsushita K."/>
        </authorList>
    </citation>
    <scope>NUCLEOTIDE SEQUENCE [LARGE SCALE GENOMIC DNA]</scope>
    <source>
        <strain evidence="1 2">HS-AP3</strain>
    </source>
</reference>
<keyword evidence="2" id="KW-1185">Reference proteome</keyword>
<gene>
    <name evidence="1" type="ORF">Asru_0547_06</name>
</gene>
<name>A0A0D6PAR9_9PROT</name>
<evidence type="ECO:0008006" key="3">
    <source>
        <dbReference type="Google" id="ProtNLM"/>
    </source>
</evidence>
<sequence length="463" mass="49229">MLRYILGALVLVAAWDGISVLRLHARQAALLPARTCATTGDGTLRVCHTAADEGIYYRPAAWQVAYNTQIIALDDGRYATVLHGEARDLPAYGAATHRLRPGDSIKSGVTGGPHDPAAVYHVPGDLDWRIWGSLTDPHSLLYDRFDPATSGPSGLSGGGNPMMVRGAAGDPYFYVLYLAVASDGGRGEAWRNILVEARTRDFLHYDLLQRDTAARSVWVAFAGDAARPAAVVDTAGQLIESNHPARVTGPGDPHHPVGSVNTQGVFGSLARIGTTLYYFYTDQDPAVPTRSHLYVRTAPDIATNGRLSPPRAVLDVAPEMLIRVARAAGTAGGGGDRWAVFYNCFRRLAPPVSDICLQYTRDLALDGPGGIGGLVLFDGPGFSGVSRHALGLTGDAAAAGASLKIQQFYLSTPAGALVRPRVRADGGPAPTGGLLTWTELGRDWSIFGAPVYWAVWDVSPERP</sequence>
<evidence type="ECO:0000313" key="2">
    <source>
        <dbReference type="Proteomes" id="UP000032680"/>
    </source>
</evidence>
<dbReference type="AlphaFoldDB" id="A0A0D6PAR9"/>
<protein>
    <recommendedName>
        <fullName evidence="3">DUF4185 domain-containing protein</fullName>
    </recommendedName>
</protein>
<dbReference type="EMBL" id="BANB01000547">
    <property type="protein sequence ID" value="GAN77969.1"/>
    <property type="molecule type" value="Genomic_DNA"/>
</dbReference>
<evidence type="ECO:0000313" key="1">
    <source>
        <dbReference type="EMBL" id="GAN77969.1"/>
    </source>
</evidence>
<dbReference type="Proteomes" id="UP000032680">
    <property type="component" value="Unassembled WGS sequence"/>
</dbReference>
<proteinExistence type="predicted"/>
<organism evidence="1 2">
    <name type="scientific">Acidisphaera rubrifaciens HS-AP3</name>
    <dbReference type="NCBI Taxonomy" id="1231350"/>
    <lineage>
        <taxon>Bacteria</taxon>
        <taxon>Pseudomonadati</taxon>
        <taxon>Pseudomonadota</taxon>
        <taxon>Alphaproteobacteria</taxon>
        <taxon>Acetobacterales</taxon>
        <taxon>Acetobacteraceae</taxon>
        <taxon>Acidisphaera</taxon>
    </lineage>
</organism>
<comment type="caution">
    <text evidence="1">The sequence shown here is derived from an EMBL/GenBank/DDBJ whole genome shotgun (WGS) entry which is preliminary data.</text>
</comment>
<accession>A0A0D6PAR9</accession>